<keyword evidence="1" id="KW-1133">Transmembrane helix</keyword>
<protein>
    <recommendedName>
        <fullName evidence="4">SHS2 domain-containing protein</fullName>
    </recommendedName>
</protein>
<keyword evidence="1" id="KW-0472">Membrane</keyword>
<dbReference type="Gene3D" id="3.30.420.40">
    <property type="match status" value="2"/>
</dbReference>
<gene>
    <name evidence="2" type="ORF">A2945_05535</name>
</gene>
<sequence length="502" mass="55883">MVKKLRYYLERLLSALRVRPFVAGMEISDAALRFVYSDGKQWHLSGVRLAPGVMEGGKIKKYDEFVASVRSLKLQAFGEHEAKKRVSVIASLSSVNIYSQVFSLPVIEGENLEKAIQLNIQMVSPINVAEAYSGWQTIGKDQKSLRLEILSAFIDRATVDEISQALVEAGFLAVALEPRALALSRVFKEAESGFDAAKSYIVMNLDNSGLDFLVIRSGQFYFEYFNPWRDIMDEKGEIPTAAFQAAVIRSFHQVLNFYGQHWPEPVSEVVLAATGLRDEVKKIVSENFSLPVRDMELRTQSTGPEWFVALGCGIRGLISRGKDKGMSLLAVGAEDEFRQEQVINFARFWRLLMPTVLGILFITFIVSDLFLVRIETSLKSHESNAGAAEVQQNRALQKQAQDFNELVGLVAGAESAMVPKSAMWEKFKMVMNAHGIIPSRFLLPLTGAQITFTGTGPRSEQVVAFKNELESSGLFRGIDLPITAIQQGPDGASFSMRFRYVP</sequence>
<comment type="caution">
    <text evidence="2">The sequence shown here is derived from an EMBL/GenBank/DDBJ whole genome shotgun (WGS) entry which is preliminary data.</text>
</comment>
<keyword evidence="1" id="KW-0812">Transmembrane</keyword>
<dbReference type="Proteomes" id="UP000178880">
    <property type="component" value="Unassembled WGS sequence"/>
</dbReference>
<reference evidence="2 3" key="1">
    <citation type="journal article" date="2016" name="Nat. Commun.">
        <title>Thousands of microbial genomes shed light on interconnected biogeochemical processes in an aquifer system.</title>
        <authorList>
            <person name="Anantharaman K."/>
            <person name="Brown C.T."/>
            <person name="Hug L.A."/>
            <person name="Sharon I."/>
            <person name="Castelle C.J."/>
            <person name="Probst A.J."/>
            <person name="Thomas B.C."/>
            <person name="Singh A."/>
            <person name="Wilkins M.J."/>
            <person name="Karaoz U."/>
            <person name="Brodie E.L."/>
            <person name="Williams K.H."/>
            <person name="Hubbard S.S."/>
            <person name="Banfield J.F."/>
        </authorList>
    </citation>
    <scope>NUCLEOTIDE SEQUENCE [LARGE SCALE GENOMIC DNA]</scope>
</reference>
<dbReference type="AlphaFoldDB" id="A0A1G2CCU4"/>
<evidence type="ECO:0000313" key="3">
    <source>
        <dbReference type="Proteomes" id="UP000178880"/>
    </source>
</evidence>
<dbReference type="STRING" id="1798650.A2945_05535"/>
<name>A0A1G2CCU4_9BACT</name>
<dbReference type="EMBL" id="MHLA01000018">
    <property type="protein sequence ID" value="OGY99208.1"/>
    <property type="molecule type" value="Genomic_DNA"/>
</dbReference>
<dbReference type="Gene3D" id="3.30.1490.300">
    <property type="match status" value="1"/>
</dbReference>
<evidence type="ECO:0000256" key="1">
    <source>
        <dbReference type="SAM" id="Phobius"/>
    </source>
</evidence>
<proteinExistence type="predicted"/>
<evidence type="ECO:0000313" key="2">
    <source>
        <dbReference type="EMBL" id="OGY99208.1"/>
    </source>
</evidence>
<organism evidence="2 3">
    <name type="scientific">Candidatus Liptonbacteria bacterium RIFCSPLOWO2_01_FULL_52_25</name>
    <dbReference type="NCBI Taxonomy" id="1798650"/>
    <lineage>
        <taxon>Bacteria</taxon>
        <taxon>Candidatus Liptoniibacteriota</taxon>
    </lineage>
</organism>
<accession>A0A1G2CCU4</accession>
<evidence type="ECO:0008006" key="4">
    <source>
        <dbReference type="Google" id="ProtNLM"/>
    </source>
</evidence>
<feature type="transmembrane region" description="Helical" evidence="1">
    <location>
        <begin position="348"/>
        <end position="371"/>
    </location>
</feature>